<protein>
    <submittedName>
        <fullName evidence="1">Uncharacterized protein</fullName>
    </submittedName>
</protein>
<reference evidence="1 2" key="1">
    <citation type="submission" date="2015-03" db="EMBL/GenBank/DDBJ databases">
        <authorList>
            <person name="Lepp D."/>
            <person name="Hassan Y.I."/>
            <person name="Li X.-Z."/>
            <person name="Zhou T."/>
        </authorList>
    </citation>
    <scope>NUCLEOTIDE SEQUENCE [LARGE SCALE GENOMIC DNA]</scope>
    <source>
        <strain evidence="1 2">E84</strain>
    </source>
</reference>
<dbReference type="PATRIC" id="fig|1293439.3.peg.1546"/>
<evidence type="ECO:0000313" key="1">
    <source>
        <dbReference type="EMBL" id="KKC37946.1"/>
    </source>
</evidence>
<sequence length="84" mass="9027">MAFSAQVENPPMQENSLDRAKAHRPIVIEVAGEPLGVVVPHAEGYRFLAVKLPAFAIDGQQFETVEKAHFAVSQAVRKGTADAA</sequence>
<comment type="caution">
    <text evidence="1">The sequence shown here is derived from an EMBL/GenBank/DDBJ whole genome shotgun (WGS) entry which is preliminary data.</text>
</comment>
<organism evidence="1 2">
    <name type="scientific">Devosia epidermidihirudinis</name>
    <dbReference type="NCBI Taxonomy" id="1293439"/>
    <lineage>
        <taxon>Bacteria</taxon>
        <taxon>Pseudomonadati</taxon>
        <taxon>Pseudomonadota</taxon>
        <taxon>Alphaproteobacteria</taxon>
        <taxon>Hyphomicrobiales</taxon>
        <taxon>Devosiaceae</taxon>
        <taxon>Devosia</taxon>
    </lineage>
</organism>
<proteinExistence type="predicted"/>
<dbReference type="Proteomes" id="UP000033411">
    <property type="component" value="Unassembled WGS sequence"/>
</dbReference>
<name>A0A0F5QB47_9HYPH</name>
<accession>A0A0F5QB47</accession>
<dbReference type="EMBL" id="LANJ01000016">
    <property type="protein sequence ID" value="KKC37946.1"/>
    <property type="molecule type" value="Genomic_DNA"/>
</dbReference>
<keyword evidence="2" id="KW-1185">Reference proteome</keyword>
<evidence type="ECO:0000313" key="2">
    <source>
        <dbReference type="Proteomes" id="UP000033411"/>
    </source>
</evidence>
<gene>
    <name evidence="1" type="ORF">WH87_09835</name>
</gene>
<dbReference type="AlphaFoldDB" id="A0A0F5QB47"/>